<protein>
    <submittedName>
        <fullName evidence="1">Uncharacterized protein</fullName>
    </submittedName>
</protein>
<dbReference type="Proteomes" id="UP001055879">
    <property type="component" value="Linkage Group LG01"/>
</dbReference>
<reference evidence="1 2" key="2">
    <citation type="journal article" date="2022" name="Mol. Ecol. Resour.">
        <title>The genomes of chicory, endive, great burdock and yacon provide insights into Asteraceae paleo-polyploidization history and plant inulin production.</title>
        <authorList>
            <person name="Fan W."/>
            <person name="Wang S."/>
            <person name="Wang H."/>
            <person name="Wang A."/>
            <person name="Jiang F."/>
            <person name="Liu H."/>
            <person name="Zhao H."/>
            <person name="Xu D."/>
            <person name="Zhang Y."/>
        </authorList>
    </citation>
    <scope>NUCLEOTIDE SEQUENCE [LARGE SCALE GENOMIC DNA]</scope>
    <source>
        <strain evidence="2">cv. Niubang</strain>
    </source>
</reference>
<sequence>MMLGGAAVAATIAYFTLYAHKKPIATAIDVAKVTSGTASPENTHHRRKNFFDNFSEFWFLSYFLSPFSSLYASFFSKLSPNYTLPVMV</sequence>
<keyword evidence="2" id="KW-1185">Reference proteome</keyword>
<comment type="caution">
    <text evidence="1">The sequence shown here is derived from an EMBL/GenBank/DDBJ whole genome shotgun (WGS) entry which is preliminary data.</text>
</comment>
<dbReference type="EMBL" id="CM042047">
    <property type="protein sequence ID" value="KAI3771879.1"/>
    <property type="molecule type" value="Genomic_DNA"/>
</dbReference>
<evidence type="ECO:0000313" key="1">
    <source>
        <dbReference type="EMBL" id="KAI3771879.1"/>
    </source>
</evidence>
<accession>A0ACB9FKL2</accession>
<name>A0ACB9FKL2_ARCLA</name>
<organism evidence="1 2">
    <name type="scientific">Arctium lappa</name>
    <name type="common">Greater burdock</name>
    <name type="synonym">Lappa major</name>
    <dbReference type="NCBI Taxonomy" id="4217"/>
    <lineage>
        <taxon>Eukaryota</taxon>
        <taxon>Viridiplantae</taxon>
        <taxon>Streptophyta</taxon>
        <taxon>Embryophyta</taxon>
        <taxon>Tracheophyta</taxon>
        <taxon>Spermatophyta</taxon>
        <taxon>Magnoliopsida</taxon>
        <taxon>eudicotyledons</taxon>
        <taxon>Gunneridae</taxon>
        <taxon>Pentapetalae</taxon>
        <taxon>asterids</taxon>
        <taxon>campanulids</taxon>
        <taxon>Asterales</taxon>
        <taxon>Asteraceae</taxon>
        <taxon>Carduoideae</taxon>
        <taxon>Cardueae</taxon>
        <taxon>Arctiinae</taxon>
        <taxon>Arctium</taxon>
    </lineage>
</organism>
<evidence type="ECO:0000313" key="2">
    <source>
        <dbReference type="Proteomes" id="UP001055879"/>
    </source>
</evidence>
<reference evidence="2" key="1">
    <citation type="journal article" date="2022" name="Mol. Ecol. Resour.">
        <title>The genomes of chicory, endive, great burdock and yacon provide insights into Asteraceae palaeo-polyploidization history and plant inulin production.</title>
        <authorList>
            <person name="Fan W."/>
            <person name="Wang S."/>
            <person name="Wang H."/>
            <person name="Wang A."/>
            <person name="Jiang F."/>
            <person name="Liu H."/>
            <person name="Zhao H."/>
            <person name="Xu D."/>
            <person name="Zhang Y."/>
        </authorList>
    </citation>
    <scope>NUCLEOTIDE SEQUENCE [LARGE SCALE GENOMIC DNA]</scope>
    <source>
        <strain evidence="2">cv. Niubang</strain>
    </source>
</reference>
<proteinExistence type="predicted"/>
<gene>
    <name evidence="1" type="ORF">L6452_03050</name>
</gene>